<sequence>MPSKPLSELCHRLAVSIDAGIDIRRIWQREADSAHGRRGRAYAAIRDGVNEGDSLGVCLDRQSDLFPRLMREMVAVGEDTGALAEVLGRLSKHYDGLHRTRRLFLGQIAWPVLQLTAAAAIVGLLILIGGVLTDIHGKPLDLLGIGLTGSGGLIVYAFVLSTLAAIGALLGAAIARGALWTRSAQQLITRLPVVGPALKKIAQARLAWAMHLTLNVAMDVLKAAPLWLQATGNAYYTRHSDAVVASLREGATISEALAATDTLPIEMIDAIAVAEESGTICESMGRLSARYEEEAQSAILTLTRVAGGLVWLAMAAIMIAIIFRLFSFYTGMLYDALEGV</sequence>
<dbReference type="InterPro" id="IPR018076">
    <property type="entry name" value="T2SS_GspF_dom"/>
</dbReference>
<dbReference type="PANTHER" id="PTHR30012">
    <property type="entry name" value="GENERAL SECRETION PATHWAY PROTEIN"/>
    <property type="match status" value="1"/>
</dbReference>
<name>A0A5C5ZHC1_9BACT</name>
<gene>
    <name evidence="9" type="primary">epsF_8</name>
    <name evidence="9" type="ORF">Mal64_35820</name>
</gene>
<comment type="caution">
    <text evidence="9">The sequence shown here is derived from an EMBL/GenBank/DDBJ whole genome shotgun (WGS) entry which is preliminary data.</text>
</comment>
<evidence type="ECO:0000313" key="9">
    <source>
        <dbReference type="EMBL" id="TWT86752.1"/>
    </source>
</evidence>
<feature type="transmembrane region" description="Helical" evidence="7">
    <location>
        <begin position="108"/>
        <end position="133"/>
    </location>
</feature>
<dbReference type="InterPro" id="IPR042094">
    <property type="entry name" value="T2SS_GspF_sf"/>
</dbReference>
<evidence type="ECO:0000256" key="4">
    <source>
        <dbReference type="ARBA" id="ARBA00022692"/>
    </source>
</evidence>
<feature type="transmembrane region" description="Helical" evidence="7">
    <location>
        <begin position="309"/>
        <end position="329"/>
    </location>
</feature>
<organism evidence="9 10">
    <name type="scientific">Pseudobythopirellula maris</name>
    <dbReference type="NCBI Taxonomy" id="2527991"/>
    <lineage>
        <taxon>Bacteria</taxon>
        <taxon>Pseudomonadati</taxon>
        <taxon>Planctomycetota</taxon>
        <taxon>Planctomycetia</taxon>
        <taxon>Pirellulales</taxon>
        <taxon>Lacipirellulaceae</taxon>
        <taxon>Pseudobythopirellula</taxon>
    </lineage>
</organism>
<evidence type="ECO:0000313" key="10">
    <source>
        <dbReference type="Proteomes" id="UP000315440"/>
    </source>
</evidence>
<dbReference type="Pfam" id="PF00482">
    <property type="entry name" value="T2SSF"/>
    <property type="match status" value="2"/>
</dbReference>
<evidence type="ECO:0000256" key="1">
    <source>
        <dbReference type="ARBA" id="ARBA00004651"/>
    </source>
</evidence>
<keyword evidence="4 7" id="KW-0812">Transmembrane</keyword>
<evidence type="ECO:0000256" key="2">
    <source>
        <dbReference type="ARBA" id="ARBA00005745"/>
    </source>
</evidence>
<dbReference type="GO" id="GO:0005886">
    <property type="term" value="C:plasma membrane"/>
    <property type="evidence" value="ECO:0007669"/>
    <property type="project" value="UniProtKB-SubCell"/>
</dbReference>
<feature type="transmembrane region" description="Helical" evidence="7">
    <location>
        <begin position="153"/>
        <end position="175"/>
    </location>
</feature>
<evidence type="ECO:0000256" key="5">
    <source>
        <dbReference type="ARBA" id="ARBA00022989"/>
    </source>
</evidence>
<dbReference type="AlphaFoldDB" id="A0A5C5ZHC1"/>
<protein>
    <submittedName>
        <fullName evidence="9">Type II secretion system protein F</fullName>
    </submittedName>
</protein>
<feature type="domain" description="Type II secretion system protein GspF" evidence="8">
    <location>
        <begin position="10"/>
        <end position="128"/>
    </location>
</feature>
<keyword evidence="5 7" id="KW-1133">Transmembrane helix</keyword>
<accession>A0A5C5ZHC1</accession>
<evidence type="ECO:0000256" key="3">
    <source>
        <dbReference type="ARBA" id="ARBA00022475"/>
    </source>
</evidence>
<dbReference type="EMBL" id="SJPQ01000004">
    <property type="protein sequence ID" value="TWT86752.1"/>
    <property type="molecule type" value="Genomic_DNA"/>
</dbReference>
<dbReference type="PANTHER" id="PTHR30012:SF0">
    <property type="entry name" value="TYPE II SECRETION SYSTEM PROTEIN F-RELATED"/>
    <property type="match status" value="1"/>
</dbReference>
<reference evidence="9 10" key="1">
    <citation type="submission" date="2019-02" db="EMBL/GenBank/DDBJ databases">
        <title>Deep-cultivation of Planctomycetes and their phenomic and genomic characterization uncovers novel biology.</title>
        <authorList>
            <person name="Wiegand S."/>
            <person name="Jogler M."/>
            <person name="Boedeker C."/>
            <person name="Pinto D."/>
            <person name="Vollmers J."/>
            <person name="Rivas-Marin E."/>
            <person name="Kohn T."/>
            <person name="Peeters S.H."/>
            <person name="Heuer A."/>
            <person name="Rast P."/>
            <person name="Oberbeckmann S."/>
            <person name="Bunk B."/>
            <person name="Jeske O."/>
            <person name="Meyerdierks A."/>
            <person name="Storesund J.E."/>
            <person name="Kallscheuer N."/>
            <person name="Luecker S."/>
            <person name="Lage O.M."/>
            <person name="Pohl T."/>
            <person name="Merkel B.J."/>
            <person name="Hornburger P."/>
            <person name="Mueller R.-W."/>
            <person name="Bruemmer F."/>
            <person name="Labrenz M."/>
            <person name="Spormann A.M."/>
            <person name="Op Den Camp H."/>
            <person name="Overmann J."/>
            <person name="Amann R."/>
            <person name="Jetten M.S.M."/>
            <person name="Mascher T."/>
            <person name="Medema M.H."/>
            <person name="Devos D.P."/>
            <person name="Kaster A.-K."/>
            <person name="Ovreas L."/>
            <person name="Rohde M."/>
            <person name="Galperin M.Y."/>
            <person name="Jogler C."/>
        </authorList>
    </citation>
    <scope>NUCLEOTIDE SEQUENCE [LARGE SCALE GENOMIC DNA]</scope>
    <source>
        <strain evidence="9 10">Mal64</strain>
    </source>
</reference>
<evidence type="ECO:0000259" key="8">
    <source>
        <dbReference type="Pfam" id="PF00482"/>
    </source>
</evidence>
<dbReference type="Gene3D" id="1.20.81.30">
    <property type="entry name" value="Type II secretion system (T2SS), domain F"/>
    <property type="match status" value="2"/>
</dbReference>
<evidence type="ECO:0000256" key="6">
    <source>
        <dbReference type="ARBA" id="ARBA00023136"/>
    </source>
</evidence>
<keyword evidence="10" id="KW-1185">Reference proteome</keyword>
<dbReference type="InterPro" id="IPR003004">
    <property type="entry name" value="GspF/PilC"/>
</dbReference>
<keyword evidence="3" id="KW-1003">Cell membrane</keyword>
<proteinExistence type="inferred from homology"/>
<comment type="similarity">
    <text evidence="2">Belongs to the GSP F family.</text>
</comment>
<dbReference type="Proteomes" id="UP000315440">
    <property type="component" value="Unassembled WGS sequence"/>
</dbReference>
<keyword evidence="6 7" id="KW-0472">Membrane</keyword>
<comment type="subcellular location">
    <subcellularLocation>
        <location evidence="1">Cell membrane</location>
        <topology evidence="1">Multi-pass membrane protein</topology>
    </subcellularLocation>
</comment>
<evidence type="ECO:0000256" key="7">
    <source>
        <dbReference type="SAM" id="Phobius"/>
    </source>
</evidence>
<feature type="domain" description="Type II secretion system protein GspF" evidence="8">
    <location>
        <begin position="214"/>
        <end position="323"/>
    </location>
</feature>